<dbReference type="InterPro" id="IPR036291">
    <property type="entry name" value="NAD(P)-bd_dom_sf"/>
</dbReference>
<dbReference type="GO" id="GO:0050661">
    <property type="term" value="F:NADP binding"/>
    <property type="evidence" value="ECO:0007669"/>
    <property type="project" value="InterPro"/>
</dbReference>
<dbReference type="SUPFAM" id="SSF69075">
    <property type="entry name" value="Glutamyl tRNA-reductase dimerization domain"/>
    <property type="match status" value="1"/>
</dbReference>
<reference evidence="13 14" key="1">
    <citation type="submission" date="2019-06" db="EMBL/GenBank/DDBJ databases">
        <title>Streptomyces sporangiiformans sp. nov., a novel actinomycete isolated from soil in Mount Song.</title>
        <authorList>
            <person name="Han L."/>
        </authorList>
    </citation>
    <scope>NUCLEOTIDE SEQUENCE [LARGE SCALE GENOMIC DNA]</scope>
    <source>
        <strain evidence="13 14">NEAU-SSA 1</strain>
    </source>
</reference>
<comment type="caution">
    <text evidence="13">The sequence shown here is derived from an EMBL/GenBank/DDBJ whole genome shotgun (WGS) entry which is preliminary data.</text>
</comment>
<dbReference type="SUPFAM" id="SSF69742">
    <property type="entry name" value="Glutamyl tRNA-reductase catalytic, N-terminal domain"/>
    <property type="match status" value="1"/>
</dbReference>
<feature type="domain" description="Quinate/shikimate 5-dehydrogenase/glutamyl-tRNA reductase" evidence="11">
    <location>
        <begin position="184"/>
        <end position="281"/>
    </location>
</feature>
<comment type="subunit">
    <text evidence="8">Homodimer.</text>
</comment>
<evidence type="ECO:0000256" key="2">
    <source>
        <dbReference type="ARBA" id="ARBA00005916"/>
    </source>
</evidence>
<sequence>MSLLVVGLSHRSAPVSVLERAALSADTQVKLLQDTIAAEPATEAMVLATCNRIELYADVDKFHAGVAELSTLLAQHSGVGLEELTPYLYVHYEDRAVHHLFSVACGLDSMVVGEGQILGQIKDSLATAQELHTAGRLLNDLFQQSLRVGKRAHSETGIDRAGQSLVTFGLEQLTSGAAVEAWAKGKRALVIGAGSMSSLAAATLARAGVAEVVIANRTLDRAERLARILQEGQDTDVSARAIPMDAVPGELTRADLAVSCTGATGLVLTAEAVAAAVEGRTGAPAEERAAMPTVVREDLPPTSVGTDENCPLDLPAVQGSAVQGATGFSVMGEAAVAGMDAATLEQHAAWVDNGSVDRREATRRTHEADALTLEADAEVITALAATAAAIGRVPERRKPEPVVVAPRPAPVLSLLDLAMPRDIDAAVHRLLGVRLVDIESLAEASADAPMAADVDMVRRIVSDEVAAFGAAQRAAHITPTVVALRTMAADVVANEIARLDGRLPGLDEKERGEITQTVRRVVDKLLHAPTVRVKQLAAEPGGAGYADALRTLFDLDPETVASVSRAENDAENRGRA</sequence>
<keyword evidence="6 8" id="KW-0627">Porphyrin biosynthesis</keyword>
<evidence type="ECO:0000259" key="11">
    <source>
        <dbReference type="Pfam" id="PF01488"/>
    </source>
</evidence>
<dbReference type="InterPro" id="IPR015896">
    <property type="entry name" value="4pyrrol_synth_GluRdtase_dimer"/>
</dbReference>
<dbReference type="Gene3D" id="3.30.460.30">
    <property type="entry name" value="Glutamyl-tRNA reductase, N-terminal domain"/>
    <property type="match status" value="1"/>
</dbReference>
<comment type="domain">
    <text evidence="8">Possesses an unusual extended V-shaped dimeric structure with each monomer consisting of three distinct domains arranged along a curved 'spinal' alpha-helix. The N-terminal catalytic domain specifically recognizes the glutamate moiety of the substrate. The second domain is the NADPH-binding domain, and the third C-terminal domain is responsible for dimerization.</text>
</comment>
<dbReference type="Gene3D" id="3.40.50.720">
    <property type="entry name" value="NAD(P)-binding Rossmann-like Domain"/>
    <property type="match status" value="2"/>
</dbReference>
<dbReference type="GO" id="GO:0008883">
    <property type="term" value="F:glutamyl-tRNA reductase activity"/>
    <property type="evidence" value="ECO:0007669"/>
    <property type="project" value="UniProtKB-UniRule"/>
</dbReference>
<evidence type="ECO:0000259" key="12">
    <source>
        <dbReference type="Pfam" id="PF05201"/>
    </source>
</evidence>
<evidence type="ECO:0000259" key="10">
    <source>
        <dbReference type="Pfam" id="PF00745"/>
    </source>
</evidence>
<dbReference type="RefSeq" id="WP_119105321.1">
    <property type="nucleotide sequence ID" value="NZ_QXMJ01000317.1"/>
</dbReference>
<comment type="similarity">
    <text evidence="2 8 9">Belongs to the glutamyl-tRNA reductase family.</text>
</comment>
<evidence type="ECO:0000256" key="5">
    <source>
        <dbReference type="ARBA" id="ARBA00023002"/>
    </source>
</evidence>
<dbReference type="SUPFAM" id="SSF51735">
    <property type="entry name" value="NAD(P)-binding Rossmann-fold domains"/>
    <property type="match status" value="1"/>
</dbReference>
<feature type="binding site" evidence="8">
    <location>
        <begin position="49"/>
        <end position="52"/>
    </location>
    <ligand>
        <name>substrate</name>
    </ligand>
</feature>
<evidence type="ECO:0000256" key="9">
    <source>
        <dbReference type="RuleBase" id="RU000584"/>
    </source>
</evidence>
<keyword evidence="4 8" id="KW-0521">NADP</keyword>
<keyword evidence="14" id="KW-1185">Reference proteome</keyword>
<comment type="catalytic activity">
    <reaction evidence="7 8 9">
        <text>(S)-4-amino-5-oxopentanoate + tRNA(Glu) + NADP(+) = L-glutamyl-tRNA(Glu) + NADPH + H(+)</text>
        <dbReference type="Rhea" id="RHEA:12344"/>
        <dbReference type="Rhea" id="RHEA-COMP:9663"/>
        <dbReference type="Rhea" id="RHEA-COMP:9680"/>
        <dbReference type="ChEBI" id="CHEBI:15378"/>
        <dbReference type="ChEBI" id="CHEBI:57501"/>
        <dbReference type="ChEBI" id="CHEBI:57783"/>
        <dbReference type="ChEBI" id="CHEBI:58349"/>
        <dbReference type="ChEBI" id="CHEBI:78442"/>
        <dbReference type="ChEBI" id="CHEBI:78520"/>
        <dbReference type="EC" id="1.2.1.70"/>
    </reaction>
</comment>
<dbReference type="EMBL" id="VCHX02000317">
    <property type="protein sequence ID" value="TPQ16930.1"/>
    <property type="molecule type" value="Genomic_DNA"/>
</dbReference>
<protein>
    <recommendedName>
        <fullName evidence="3 8">Glutamyl-tRNA reductase</fullName>
        <shortName evidence="8">GluTR</shortName>
        <ecNumber evidence="3 8">1.2.1.70</ecNumber>
    </recommendedName>
</protein>
<evidence type="ECO:0000256" key="1">
    <source>
        <dbReference type="ARBA" id="ARBA00005059"/>
    </source>
</evidence>
<feature type="active site" description="Nucleophile" evidence="8">
    <location>
        <position position="50"/>
    </location>
</feature>
<evidence type="ECO:0000313" key="13">
    <source>
        <dbReference type="EMBL" id="TPQ16930.1"/>
    </source>
</evidence>
<evidence type="ECO:0000256" key="4">
    <source>
        <dbReference type="ARBA" id="ARBA00022857"/>
    </source>
</evidence>
<feature type="domain" description="Glutamyl-tRNA reductase N-terminal" evidence="12">
    <location>
        <begin position="6"/>
        <end position="156"/>
    </location>
</feature>
<evidence type="ECO:0000256" key="7">
    <source>
        <dbReference type="ARBA" id="ARBA00047464"/>
    </source>
</evidence>
<dbReference type="PANTHER" id="PTHR43013">
    <property type="entry name" value="GLUTAMYL-TRNA REDUCTASE"/>
    <property type="match status" value="1"/>
</dbReference>
<feature type="binding site" evidence="8">
    <location>
        <position position="120"/>
    </location>
    <ligand>
        <name>substrate</name>
    </ligand>
</feature>
<dbReference type="UniPathway" id="UPA00251">
    <property type="reaction ID" value="UER00316"/>
</dbReference>
<dbReference type="GO" id="GO:0019353">
    <property type="term" value="P:protoporphyrinogen IX biosynthetic process from glutamate"/>
    <property type="evidence" value="ECO:0007669"/>
    <property type="project" value="TreeGrafter"/>
</dbReference>
<dbReference type="NCBIfam" id="NF000744">
    <property type="entry name" value="PRK00045.1-3"/>
    <property type="match status" value="1"/>
</dbReference>
<accession>A0A505D2W7</accession>
<dbReference type="InterPro" id="IPR036453">
    <property type="entry name" value="GluRdtase_dimer_dom_sf"/>
</dbReference>
<dbReference type="EC" id="1.2.1.70" evidence="3 8"/>
<dbReference type="FunFam" id="3.30.460.30:FF:000001">
    <property type="entry name" value="Glutamyl-tRNA reductase"/>
    <property type="match status" value="1"/>
</dbReference>
<dbReference type="HAMAP" id="MF_00087">
    <property type="entry name" value="Glu_tRNA_reductase"/>
    <property type="match status" value="1"/>
</dbReference>
<dbReference type="PANTHER" id="PTHR43013:SF1">
    <property type="entry name" value="GLUTAMYL-TRNA REDUCTASE"/>
    <property type="match status" value="1"/>
</dbReference>
<dbReference type="Proteomes" id="UP000317378">
    <property type="component" value="Unassembled WGS sequence"/>
</dbReference>
<dbReference type="InterPro" id="IPR036343">
    <property type="entry name" value="GluRdtase_N_sf"/>
</dbReference>
<feature type="binding site" evidence="8">
    <location>
        <begin position="114"/>
        <end position="116"/>
    </location>
    <ligand>
        <name>substrate</name>
    </ligand>
</feature>
<evidence type="ECO:0000256" key="8">
    <source>
        <dbReference type="HAMAP-Rule" id="MF_00087"/>
    </source>
</evidence>
<comment type="function">
    <text evidence="8">Catalyzes the NADPH-dependent reduction of glutamyl-tRNA(Glu) to glutamate 1-semialdehyde (GSA).</text>
</comment>
<dbReference type="AlphaFoldDB" id="A0A505D2W7"/>
<dbReference type="InterPro" id="IPR006151">
    <property type="entry name" value="Shikm_DH/Glu-tRNA_Rdtase"/>
</dbReference>
<dbReference type="Pfam" id="PF01488">
    <property type="entry name" value="Shikimate_DH"/>
    <property type="match status" value="1"/>
</dbReference>
<dbReference type="OrthoDB" id="110209at2"/>
<dbReference type="Pfam" id="PF05201">
    <property type="entry name" value="GlutR_N"/>
    <property type="match status" value="1"/>
</dbReference>
<keyword evidence="5 8" id="KW-0560">Oxidoreductase</keyword>
<evidence type="ECO:0000256" key="3">
    <source>
        <dbReference type="ARBA" id="ARBA00012970"/>
    </source>
</evidence>
<feature type="binding site" evidence="8">
    <location>
        <position position="109"/>
    </location>
    <ligand>
        <name>substrate</name>
    </ligand>
</feature>
<dbReference type="NCBIfam" id="TIGR01035">
    <property type="entry name" value="hemA"/>
    <property type="match status" value="1"/>
</dbReference>
<dbReference type="CDD" id="cd05213">
    <property type="entry name" value="NAD_bind_Glutamyl_tRNA_reduct"/>
    <property type="match status" value="1"/>
</dbReference>
<feature type="binding site" evidence="8">
    <location>
        <begin position="192"/>
        <end position="197"/>
    </location>
    <ligand>
        <name>NADP(+)</name>
        <dbReference type="ChEBI" id="CHEBI:58349"/>
    </ligand>
</feature>
<name>A0A505D2W7_9ACTN</name>
<dbReference type="InterPro" id="IPR000343">
    <property type="entry name" value="4pyrrol_synth_GluRdtase"/>
</dbReference>
<dbReference type="PROSITE" id="PS00747">
    <property type="entry name" value="GLUTR"/>
    <property type="match status" value="1"/>
</dbReference>
<evidence type="ECO:0000256" key="6">
    <source>
        <dbReference type="ARBA" id="ARBA00023244"/>
    </source>
</evidence>
<feature type="domain" description="Tetrapyrrole biosynthesis glutamyl-tRNA reductase dimerisation" evidence="10">
    <location>
        <begin position="457"/>
        <end position="555"/>
    </location>
</feature>
<comment type="miscellaneous">
    <text evidence="8">During catalysis, the active site Cys acts as a nucleophile attacking the alpha-carbonyl group of tRNA-bound glutamate with the formation of a thioester intermediate between enzyme and glutamate, and the concomitant release of tRNA(Glu). The thioester intermediate is finally reduced by direct hydride transfer from NADPH, to form the product GSA.</text>
</comment>
<dbReference type="InterPro" id="IPR015895">
    <property type="entry name" value="4pyrrol_synth_GluRdtase_N"/>
</dbReference>
<dbReference type="InterPro" id="IPR018214">
    <property type="entry name" value="GluRdtase_CS"/>
</dbReference>
<dbReference type="Pfam" id="PF00745">
    <property type="entry name" value="GlutR_dimer"/>
    <property type="match status" value="1"/>
</dbReference>
<comment type="pathway">
    <text evidence="1 8 9">Porphyrin-containing compound metabolism; protoporphyrin-IX biosynthesis; 5-aminolevulinate from L-glutamyl-tRNA(Glu): step 1/2.</text>
</comment>
<organism evidence="13 14">
    <name type="scientific">Streptomyces sporangiiformans</name>
    <dbReference type="NCBI Taxonomy" id="2315329"/>
    <lineage>
        <taxon>Bacteria</taxon>
        <taxon>Bacillati</taxon>
        <taxon>Actinomycetota</taxon>
        <taxon>Actinomycetes</taxon>
        <taxon>Kitasatosporales</taxon>
        <taxon>Streptomycetaceae</taxon>
        <taxon>Streptomyces</taxon>
    </lineage>
</organism>
<evidence type="ECO:0000313" key="14">
    <source>
        <dbReference type="Proteomes" id="UP000317378"/>
    </source>
</evidence>
<feature type="site" description="Important for activity" evidence="8">
    <location>
        <position position="99"/>
    </location>
</feature>
<proteinExistence type="inferred from homology"/>
<gene>
    <name evidence="8" type="primary">hemA</name>
    <name evidence="13" type="ORF">FGD71_039150</name>
</gene>